<proteinExistence type="predicted"/>
<gene>
    <name evidence="1" type="ORF">CRG98_017999</name>
</gene>
<sequence>MCSRRECPPFRQCVMDIRENVSPLPVYDPKVEGRWLKALDPKCNASYGSGSTRMDRHEQKKKGNNAMWATLACSRCRPILLIIHGYARTPKKPKNRSICSEVI</sequence>
<organism evidence="1 2">
    <name type="scientific">Punica granatum</name>
    <name type="common">Pomegranate</name>
    <dbReference type="NCBI Taxonomy" id="22663"/>
    <lineage>
        <taxon>Eukaryota</taxon>
        <taxon>Viridiplantae</taxon>
        <taxon>Streptophyta</taxon>
        <taxon>Embryophyta</taxon>
        <taxon>Tracheophyta</taxon>
        <taxon>Spermatophyta</taxon>
        <taxon>Magnoliopsida</taxon>
        <taxon>eudicotyledons</taxon>
        <taxon>Gunneridae</taxon>
        <taxon>Pentapetalae</taxon>
        <taxon>rosids</taxon>
        <taxon>malvids</taxon>
        <taxon>Myrtales</taxon>
        <taxon>Lythraceae</taxon>
        <taxon>Punica</taxon>
    </lineage>
</organism>
<protein>
    <submittedName>
        <fullName evidence="1">Uncharacterized protein</fullName>
    </submittedName>
</protein>
<reference evidence="1 2" key="1">
    <citation type="submission" date="2017-11" db="EMBL/GenBank/DDBJ databases">
        <title>De-novo sequencing of pomegranate (Punica granatum L.) genome.</title>
        <authorList>
            <person name="Akparov Z."/>
            <person name="Amiraslanov A."/>
            <person name="Hajiyeva S."/>
            <person name="Abbasov M."/>
            <person name="Kaur K."/>
            <person name="Hamwieh A."/>
            <person name="Solovyev V."/>
            <person name="Salamov A."/>
            <person name="Braich B."/>
            <person name="Kosarev P."/>
            <person name="Mahmoud A."/>
            <person name="Hajiyev E."/>
            <person name="Babayeva S."/>
            <person name="Izzatullayeva V."/>
            <person name="Mammadov A."/>
            <person name="Mammadov A."/>
            <person name="Sharifova S."/>
            <person name="Ojaghi J."/>
            <person name="Eynullazada K."/>
            <person name="Bayramov B."/>
            <person name="Abdulazimova A."/>
            <person name="Shahmuradov I."/>
        </authorList>
    </citation>
    <scope>NUCLEOTIDE SEQUENCE [LARGE SCALE GENOMIC DNA]</scope>
    <source>
        <strain evidence="2">cv. AG2017</strain>
        <tissue evidence="1">Leaf</tissue>
    </source>
</reference>
<name>A0A2I0JZ64_PUNGR</name>
<dbReference type="EMBL" id="PGOL01001024">
    <property type="protein sequence ID" value="PKI61624.1"/>
    <property type="molecule type" value="Genomic_DNA"/>
</dbReference>
<comment type="caution">
    <text evidence="1">The sequence shown here is derived from an EMBL/GenBank/DDBJ whole genome shotgun (WGS) entry which is preliminary data.</text>
</comment>
<evidence type="ECO:0000313" key="2">
    <source>
        <dbReference type="Proteomes" id="UP000233551"/>
    </source>
</evidence>
<dbReference type="AlphaFoldDB" id="A0A2I0JZ64"/>
<keyword evidence="2" id="KW-1185">Reference proteome</keyword>
<evidence type="ECO:0000313" key="1">
    <source>
        <dbReference type="EMBL" id="PKI61624.1"/>
    </source>
</evidence>
<dbReference type="Proteomes" id="UP000233551">
    <property type="component" value="Unassembled WGS sequence"/>
</dbReference>
<accession>A0A2I0JZ64</accession>